<dbReference type="SMART" id="SM00382">
    <property type="entry name" value="AAA"/>
    <property type="match status" value="1"/>
</dbReference>
<dbReference type="SUPFAM" id="SSF52540">
    <property type="entry name" value="P-loop containing nucleoside triphosphate hydrolases"/>
    <property type="match status" value="1"/>
</dbReference>
<dbReference type="PROSITE" id="PS50929">
    <property type="entry name" value="ABC_TM1F"/>
    <property type="match status" value="1"/>
</dbReference>
<keyword evidence="5 7" id="KW-1133">Transmembrane helix</keyword>
<dbReference type="GO" id="GO:0005524">
    <property type="term" value="F:ATP binding"/>
    <property type="evidence" value="ECO:0007669"/>
    <property type="project" value="UniProtKB-KW"/>
</dbReference>
<dbReference type="InterPro" id="IPR039421">
    <property type="entry name" value="Type_1_exporter"/>
</dbReference>
<dbReference type="InterPro" id="IPR036640">
    <property type="entry name" value="ABC1_TM_sf"/>
</dbReference>
<evidence type="ECO:0000313" key="10">
    <source>
        <dbReference type="EMBL" id="RSU07328.1"/>
    </source>
</evidence>
<dbReference type="Proteomes" id="UP000288669">
    <property type="component" value="Unassembled WGS sequence"/>
</dbReference>
<keyword evidence="6 7" id="KW-0472">Membrane</keyword>
<evidence type="ECO:0000256" key="7">
    <source>
        <dbReference type="SAM" id="Phobius"/>
    </source>
</evidence>
<evidence type="ECO:0000256" key="6">
    <source>
        <dbReference type="ARBA" id="ARBA00023136"/>
    </source>
</evidence>
<keyword evidence="4" id="KW-0067">ATP-binding</keyword>
<evidence type="ECO:0000256" key="2">
    <source>
        <dbReference type="ARBA" id="ARBA00022692"/>
    </source>
</evidence>
<dbReference type="RefSeq" id="WP_126825300.1">
    <property type="nucleotide sequence ID" value="NZ_JBHLWU010000002.1"/>
</dbReference>
<dbReference type="Gene3D" id="3.40.50.300">
    <property type="entry name" value="P-loop containing nucleotide triphosphate hydrolases"/>
    <property type="match status" value="1"/>
</dbReference>
<dbReference type="Gene3D" id="1.20.1560.10">
    <property type="entry name" value="ABC transporter type 1, transmembrane domain"/>
    <property type="match status" value="1"/>
</dbReference>
<dbReference type="EMBL" id="NGJZ01000002">
    <property type="protein sequence ID" value="RSU07328.1"/>
    <property type="molecule type" value="Genomic_DNA"/>
</dbReference>
<feature type="transmembrane region" description="Helical" evidence="7">
    <location>
        <begin position="121"/>
        <end position="139"/>
    </location>
</feature>
<reference evidence="10 11" key="1">
    <citation type="submission" date="2017-05" db="EMBL/GenBank/DDBJ databases">
        <title>Vagococcus spp. assemblies.</title>
        <authorList>
            <person name="Gulvik C.A."/>
        </authorList>
    </citation>
    <scope>NUCLEOTIDE SEQUENCE [LARGE SCALE GENOMIC DNA]</scope>
    <source>
        <strain evidence="10 11">DSM 24756</strain>
    </source>
</reference>
<evidence type="ECO:0000256" key="1">
    <source>
        <dbReference type="ARBA" id="ARBA00004651"/>
    </source>
</evidence>
<feature type="transmembrane region" description="Helical" evidence="7">
    <location>
        <begin position="258"/>
        <end position="279"/>
    </location>
</feature>
<keyword evidence="11" id="KW-1185">Reference proteome</keyword>
<dbReference type="GO" id="GO:0005886">
    <property type="term" value="C:plasma membrane"/>
    <property type="evidence" value="ECO:0007669"/>
    <property type="project" value="UniProtKB-SubCell"/>
</dbReference>
<gene>
    <name evidence="10" type="ORF">CBF30_08745</name>
</gene>
<dbReference type="GO" id="GO:0140359">
    <property type="term" value="F:ABC-type transporter activity"/>
    <property type="evidence" value="ECO:0007669"/>
    <property type="project" value="InterPro"/>
</dbReference>
<dbReference type="InterPro" id="IPR027417">
    <property type="entry name" value="P-loop_NTPase"/>
</dbReference>
<evidence type="ECO:0000259" key="8">
    <source>
        <dbReference type="PROSITE" id="PS50893"/>
    </source>
</evidence>
<evidence type="ECO:0008006" key="12">
    <source>
        <dbReference type="Google" id="ProtNLM"/>
    </source>
</evidence>
<dbReference type="Pfam" id="PF00005">
    <property type="entry name" value="ABC_tran"/>
    <property type="match status" value="1"/>
</dbReference>
<comment type="caution">
    <text evidence="10">The sequence shown here is derived from an EMBL/GenBank/DDBJ whole genome shotgun (WGS) entry which is preliminary data.</text>
</comment>
<dbReference type="InterPro" id="IPR003439">
    <property type="entry name" value="ABC_transporter-like_ATP-bd"/>
</dbReference>
<comment type="subcellular location">
    <subcellularLocation>
        <location evidence="1">Cell membrane</location>
        <topology evidence="1">Multi-pass membrane protein</topology>
    </subcellularLocation>
</comment>
<keyword evidence="2 7" id="KW-0812">Transmembrane</keyword>
<dbReference type="InterPro" id="IPR003593">
    <property type="entry name" value="AAA+_ATPase"/>
</dbReference>
<dbReference type="PANTHER" id="PTHR24221:SF654">
    <property type="entry name" value="ATP-BINDING CASSETTE SUB-FAMILY B MEMBER 6"/>
    <property type="match status" value="1"/>
</dbReference>
<protein>
    <recommendedName>
        <fullName evidence="12">ABC transporter ATP-binding protein</fullName>
    </recommendedName>
</protein>
<feature type="transmembrane region" description="Helical" evidence="7">
    <location>
        <begin position="42"/>
        <end position="62"/>
    </location>
</feature>
<evidence type="ECO:0000256" key="5">
    <source>
        <dbReference type="ARBA" id="ARBA00022989"/>
    </source>
</evidence>
<dbReference type="GO" id="GO:0016887">
    <property type="term" value="F:ATP hydrolysis activity"/>
    <property type="evidence" value="ECO:0007669"/>
    <property type="project" value="InterPro"/>
</dbReference>
<dbReference type="OrthoDB" id="1672195at2"/>
<dbReference type="AlphaFoldDB" id="A0A430AHG1"/>
<evidence type="ECO:0000256" key="4">
    <source>
        <dbReference type="ARBA" id="ARBA00022840"/>
    </source>
</evidence>
<keyword evidence="3" id="KW-0547">Nucleotide-binding</keyword>
<dbReference type="Pfam" id="PF00664">
    <property type="entry name" value="ABC_membrane"/>
    <property type="match status" value="1"/>
</dbReference>
<evidence type="ECO:0000259" key="9">
    <source>
        <dbReference type="PROSITE" id="PS50929"/>
    </source>
</evidence>
<organism evidence="10 11">
    <name type="scientific">Vagococcus entomophilus</name>
    <dbReference type="NCBI Taxonomy" id="1160095"/>
    <lineage>
        <taxon>Bacteria</taxon>
        <taxon>Bacillati</taxon>
        <taxon>Bacillota</taxon>
        <taxon>Bacilli</taxon>
        <taxon>Lactobacillales</taxon>
        <taxon>Enterococcaceae</taxon>
        <taxon>Vagococcus</taxon>
    </lineage>
</organism>
<dbReference type="PANTHER" id="PTHR24221">
    <property type="entry name" value="ATP-BINDING CASSETTE SUB-FAMILY B"/>
    <property type="match status" value="1"/>
</dbReference>
<name>A0A430AHG1_9ENTE</name>
<feature type="domain" description="ABC transporter" evidence="8">
    <location>
        <begin position="317"/>
        <end position="520"/>
    </location>
</feature>
<dbReference type="SUPFAM" id="SSF90123">
    <property type="entry name" value="ABC transporter transmembrane region"/>
    <property type="match status" value="1"/>
</dbReference>
<dbReference type="InterPro" id="IPR011527">
    <property type="entry name" value="ABC1_TM_dom"/>
</dbReference>
<evidence type="ECO:0000256" key="3">
    <source>
        <dbReference type="ARBA" id="ARBA00022741"/>
    </source>
</evidence>
<dbReference type="PROSITE" id="PS00211">
    <property type="entry name" value="ABC_TRANSPORTER_1"/>
    <property type="match status" value="1"/>
</dbReference>
<proteinExistence type="predicted"/>
<feature type="transmembrane region" description="Helical" evidence="7">
    <location>
        <begin position="231"/>
        <end position="252"/>
    </location>
</feature>
<dbReference type="GO" id="GO:0034040">
    <property type="term" value="F:ATPase-coupled lipid transmembrane transporter activity"/>
    <property type="evidence" value="ECO:0007669"/>
    <property type="project" value="TreeGrafter"/>
</dbReference>
<evidence type="ECO:0000313" key="11">
    <source>
        <dbReference type="Proteomes" id="UP000288669"/>
    </source>
</evidence>
<feature type="domain" description="ABC transmembrane type-1" evidence="9">
    <location>
        <begin position="7"/>
        <end position="287"/>
    </location>
</feature>
<accession>A0A430AHG1</accession>
<dbReference type="PROSITE" id="PS50893">
    <property type="entry name" value="ABC_TRANSPORTER_2"/>
    <property type="match status" value="1"/>
</dbReference>
<dbReference type="InterPro" id="IPR017871">
    <property type="entry name" value="ABC_transporter-like_CS"/>
</dbReference>
<sequence length="520" mass="59141">MKIHKKILLVLLLTLSSLELVFNVISYSLIFYVIDHKQLSMVLPFTLLVIVGYAFFQVVEYYKEVTINQYIKEKMVNLKRKLLNHKLEEYTLSNKNIVTDNISFFQNDLSLYEENYLRAKLKVYSVLITAGVTFCYSLFSNVVLTLIFMIFAAIPHLFSNVLKSKISKSTDGWTDSNKNFTKSLTDFFQNIWTIKVYNVKKKQIDRINLDSIHTETKKVSMKNNISLSQSFQMIIGYTCMFTPIGIGIYLTIKGNLPLATFVAIQYSSSWIINSLMGAFKLRSVIQSTAPIRNEIEEIVTFSEEVETHFIEDKINCIEFKDVIYEVNDKTIFSGLSFTLNTDEKILIQGPSGSGKTTLLQLVTKQIRPKSGSIYINNTDLSKISTKEILKSFSIIQQTPSLFNESILQNLTLGKSFTDSQIQNAVAKAGLNSVVEERGLDYVVGESGKLLSGGEAKRVEIARAILFDRDIFIIDEAISSLDVTLGTELLERLLAENKLTIDIEHHINPETREKYDKVIQL</sequence>